<evidence type="ECO:0000256" key="4">
    <source>
        <dbReference type="ARBA" id="ARBA00023163"/>
    </source>
</evidence>
<reference evidence="6 7" key="1">
    <citation type="submission" date="2017-05" db="EMBL/GenBank/DDBJ databases">
        <authorList>
            <person name="Varghese N."/>
            <person name="Submissions S."/>
        </authorList>
    </citation>
    <scope>NUCLEOTIDE SEQUENCE [LARGE SCALE GENOMIC DNA]</scope>
    <source>
        <strain evidence="6 7">DSM 29506</strain>
    </source>
</reference>
<dbReference type="CDD" id="cd05466">
    <property type="entry name" value="PBP2_LTTR_substrate"/>
    <property type="match status" value="1"/>
</dbReference>
<dbReference type="InterPro" id="IPR000847">
    <property type="entry name" value="LysR_HTH_N"/>
</dbReference>
<dbReference type="EMBL" id="FXTO01000003">
    <property type="protein sequence ID" value="SMO48829.1"/>
    <property type="molecule type" value="Genomic_DNA"/>
</dbReference>
<evidence type="ECO:0000256" key="2">
    <source>
        <dbReference type="ARBA" id="ARBA00023015"/>
    </source>
</evidence>
<organism evidence="6 7">
    <name type="scientific">Thalassovita litoralis</name>
    <dbReference type="NCBI Taxonomy" id="1010611"/>
    <lineage>
        <taxon>Bacteria</taxon>
        <taxon>Pseudomonadati</taxon>
        <taxon>Pseudomonadota</taxon>
        <taxon>Alphaproteobacteria</taxon>
        <taxon>Rhodobacterales</taxon>
        <taxon>Roseobacteraceae</taxon>
        <taxon>Thalassovita</taxon>
    </lineage>
</organism>
<dbReference type="GO" id="GO:0003677">
    <property type="term" value="F:DNA binding"/>
    <property type="evidence" value="ECO:0007669"/>
    <property type="project" value="UniProtKB-KW"/>
</dbReference>
<dbReference type="Gene3D" id="3.40.190.10">
    <property type="entry name" value="Periplasmic binding protein-like II"/>
    <property type="match status" value="2"/>
</dbReference>
<proteinExistence type="inferred from homology"/>
<keyword evidence="4" id="KW-0804">Transcription</keyword>
<dbReference type="InterPro" id="IPR005119">
    <property type="entry name" value="LysR_subst-bd"/>
</dbReference>
<dbReference type="Proteomes" id="UP000316030">
    <property type="component" value="Unassembled WGS sequence"/>
</dbReference>
<dbReference type="Gene3D" id="1.10.10.10">
    <property type="entry name" value="Winged helix-like DNA-binding domain superfamily/Winged helix DNA-binding domain"/>
    <property type="match status" value="1"/>
</dbReference>
<gene>
    <name evidence="6" type="ORF">SAMN06265173_103219</name>
</gene>
<dbReference type="Pfam" id="PF03466">
    <property type="entry name" value="LysR_substrate"/>
    <property type="match status" value="1"/>
</dbReference>
<dbReference type="InterPro" id="IPR036390">
    <property type="entry name" value="WH_DNA-bd_sf"/>
</dbReference>
<accession>A0A521BP13</accession>
<keyword evidence="2" id="KW-0805">Transcription regulation</keyword>
<evidence type="ECO:0000313" key="7">
    <source>
        <dbReference type="Proteomes" id="UP000316030"/>
    </source>
</evidence>
<comment type="similarity">
    <text evidence="1">Belongs to the LysR transcriptional regulatory family.</text>
</comment>
<dbReference type="FunFam" id="1.10.10.10:FF:000001">
    <property type="entry name" value="LysR family transcriptional regulator"/>
    <property type="match status" value="1"/>
</dbReference>
<dbReference type="SUPFAM" id="SSF53850">
    <property type="entry name" value="Periplasmic binding protein-like II"/>
    <property type="match status" value="1"/>
</dbReference>
<dbReference type="PANTHER" id="PTHR30419:SF8">
    <property type="entry name" value="NITROGEN ASSIMILATION TRANSCRIPTIONAL ACTIVATOR-RELATED"/>
    <property type="match status" value="1"/>
</dbReference>
<dbReference type="InterPro" id="IPR050950">
    <property type="entry name" value="HTH-type_LysR_regulators"/>
</dbReference>
<dbReference type="RefSeq" id="WP_142492250.1">
    <property type="nucleotide sequence ID" value="NZ_FXTO01000003.1"/>
</dbReference>
<sequence length="320" mass="35289">MQNLTQLHYFWLIAREGSFARAAELAHITQPALSNAIKSLEQRLGFLLFERSERPVRLTPEAQVILRQVEAVLFEARNLDQTLDNLSAGEFGHIRAGMTAVFSTSLGGPILAEWHNAHPNVTLELIIGETPDLLGSMRDNELDLIVGDTRDLKEDVDDLDMVALPPMQGGAFCRAGHPILNIRHPTSADLGRYRFAGTHFPETVVKAFARFLGRKKDDPGAVISIDSHNIAAVRDAVAESDLILLTTSGTVRNALALGVLKQIPVDLGIDGTWAVAKRRGRVLHSATDTLANKIVEIARREHDRRIAPYVQNLVPSKDER</sequence>
<evidence type="ECO:0000313" key="6">
    <source>
        <dbReference type="EMBL" id="SMO48829.1"/>
    </source>
</evidence>
<evidence type="ECO:0000256" key="1">
    <source>
        <dbReference type="ARBA" id="ARBA00009437"/>
    </source>
</evidence>
<dbReference type="PRINTS" id="PR00039">
    <property type="entry name" value="HTHLYSR"/>
</dbReference>
<evidence type="ECO:0000259" key="5">
    <source>
        <dbReference type="PROSITE" id="PS50931"/>
    </source>
</evidence>
<feature type="domain" description="HTH lysR-type" evidence="5">
    <location>
        <begin position="1"/>
        <end position="59"/>
    </location>
</feature>
<dbReference type="InterPro" id="IPR036388">
    <property type="entry name" value="WH-like_DNA-bd_sf"/>
</dbReference>
<dbReference type="AlphaFoldDB" id="A0A521BP13"/>
<name>A0A521BP13_9RHOB</name>
<dbReference type="OrthoDB" id="9803735at2"/>
<keyword evidence="3 6" id="KW-0238">DNA-binding</keyword>
<dbReference type="PROSITE" id="PS50931">
    <property type="entry name" value="HTH_LYSR"/>
    <property type="match status" value="1"/>
</dbReference>
<dbReference type="GO" id="GO:0005829">
    <property type="term" value="C:cytosol"/>
    <property type="evidence" value="ECO:0007669"/>
    <property type="project" value="TreeGrafter"/>
</dbReference>
<evidence type="ECO:0000256" key="3">
    <source>
        <dbReference type="ARBA" id="ARBA00023125"/>
    </source>
</evidence>
<keyword evidence="7" id="KW-1185">Reference proteome</keyword>
<dbReference type="SUPFAM" id="SSF46785">
    <property type="entry name" value="Winged helix' DNA-binding domain"/>
    <property type="match status" value="1"/>
</dbReference>
<dbReference type="Pfam" id="PF00126">
    <property type="entry name" value="HTH_1"/>
    <property type="match status" value="1"/>
</dbReference>
<dbReference type="PANTHER" id="PTHR30419">
    <property type="entry name" value="HTH-TYPE TRANSCRIPTIONAL REGULATOR YBHD"/>
    <property type="match status" value="1"/>
</dbReference>
<protein>
    <submittedName>
        <fullName evidence="6">DNA-binding transcriptional regulator, LysR family</fullName>
    </submittedName>
</protein>
<dbReference type="GO" id="GO:0003700">
    <property type="term" value="F:DNA-binding transcription factor activity"/>
    <property type="evidence" value="ECO:0007669"/>
    <property type="project" value="InterPro"/>
</dbReference>